<reference evidence="10 11" key="1">
    <citation type="submission" date="2015-11" db="EMBL/GenBank/DDBJ databases">
        <title>Genomic analysis of 38 Legionella species identifies large and diverse effector repertoires.</title>
        <authorList>
            <person name="Burstein D."/>
            <person name="Amaro F."/>
            <person name="Zusman T."/>
            <person name="Lifshitz Z."/>
            <person name="Cohen O."/>
            <person name="Gilbert J.A."/>
            <person name="Pupko T."/>
            <person name="Shuman H.A."/>
            <person name="Segal G."/>
        </authorList>
    </citation>
    <scope>NUCLEOTIDE SEQUENCE [LARGE SCALE GENOMIC DNA]</scope>
    <source>
        <strain evidence="10 11">ATCC 51914</strain>
    </source>
</reference>
<dbReference type="PIRSF" id="PIRSF023956">
    <property type="entry name" value="Thiopurine_S-methyltransferase"/>
    <property type="match status" value="1"/>
</dbReference>
<keyword evidence="5 9" id="KW-0963">Cytoplasm</keyword>
<dbReference type="EMBL" id="LNZB01000051">
    <property type="protein sequence ID" value="KTD76339.1"/>
    <property type="molecule type" value="Genomic_DNA"/>
</dbReference>
<dbReference type="HAMAP" id="MF_00812">
    <property type="entry name" value="Thiopur_methtran"/>
    <property type="match status" value="1"/>
</dbReference>
<accession>A0A0W1A5Q1</accession>
<evidence type="ECO:0000256" key="8">
    <source>
        <dbReference type="ARBA" id="ARBA00022691"/>
    </source>
</evidence>
<evidence type="ECO:0000313" key="11">
    <source>
        <dbReference type="Proteomes" id="UP000054729"/>
    </source>
</evidence>
<dbReference type="InterPro" id="IPR029063">
    <property type="entry name" value="SAM-dependent_MTases_sf"/>
</dbReference>
<evidence type="ECO:0000256" key="7">
    <source>
        <dbReference type="ARBA" id="ARBA00022679"/>
    </source>
</evidence>
<dbReference type="Pfam" id="PF05724">
    <property type="entry name" value="TPMT"/>
    <property type="match status" value="1"/>
</dbReference>
<evidence type="ECO:0000256" key="2">
    <source>
        <dbReference type="ARBA" id="ARBA00004496"/>
    </source>
</evidence>
<evidence type="ECO:0000256" key="5">
    <source>
        <dbReference type="ARBA" id="ARBA00022490"/>
    </source>
</evidence>
<dbReference type="PROSITE" id="PS51585">
    <property type="entry name" value="SAM_MT_TPMT"/>
    <property type="match status" value="1"/>
</dbReference>
<comment type="caution">
    <text evidence="10">The sequence shown here is derived from an EMBL/GenBank/DDBJ whole genome shotgun (WGS) entry which is preliminary data.</text>
</comment>
<protein>
    <recommendedName>
        <fullName evidence="4 9">Thiopurine S-methyltransferase</fullName>
        <ecNumber evidence="4 9">2.1.1.67</ecNumber>
    </recommendedName>
    <alternativeName>
        <fullName evidence="9">Thiopurine methyltransferase</fullName>
    </alternativeName>
</protein>
<feature type="binding site" evidence="9">
    <location>
        <position position="68"/>
    </location>
    <ligand>
        <name>S-adenosyl-L-methionine</name>
        <dbReference type="ChEBI" id="CHEBI:59789"/>
    </ligand>
</feature>
<evidence type="ECO:0000313" key="10">
    <source>
        <dbReference type="EMBL" id="KTD76339.1"/>
    </source>
</evidence>
<keyword evidence="6 9" id="KW-0489">Methyltransferase</keyword>
<evidence type="ECO:0000256" key="1">
    <source>
        <dbReference type="ARBA" id="ARBA00000903"/>
    </source>
</evidence>
<sequence>MSKGQQFWRTLWNEGRLPFHKDEVNEDLVRFFPLLNMPPNSRVLVPLCGKSVDMLWLVQQGYQVIGIELVEKAVHEFAAEHSIDFKQERLGHTTRYFTDNLDVLVADIFTMDKSLIAPVDGIYDRGALVALPGQLRPNYADICMSWLKPNASILLKTLEYDQRLMEGPPYSVSSEEVKQLYRGSTHIGLLKNQVRDPLSTDHLFQRGVQNVRDFVWLIGQFNIAL</sequence>
<evidence type="ECO:0000256" key="3">
    <source>
        <dbReference type="ARBA" id="ARBA00008145"/>
    </source>
</evidence>
<dbReference type="PANTHER" id="PTHR10259:SF11">
    <property type="entry name" value="THIOPURINE S-METHYLTRANSFERASE"/>
    <property type="match status" value="1"/>
</dbReference>
<proteinExistence type="inferred from homology"/>
<dbReference type="GO" id="GO:0010038">
    <property type="term" value="P:response to metal ion"/>
    <property type="evidence" value="ECO:0007669"/>
    <property type="project" value="InterPro"/>
</dbReference>
<feature type="binding site" evidence="9">
    <location>
        <position position="47"/>
    </location>
    <ligand>
        <name>S-adenosyl-L-methionine</name>
        <dbReference type="ChEBI" id="CHEBI:59789"/>
    </ligand>
</feature>
<dbReference type="InterPro" id="IPR025835">
    <property type="entry name" value="Thiopurine_S-MeTrfase"/>
</dbReference>
<dbReference type="Proteomes" id="UP000054729">
    <property type="component" value="Unassembled WGS sequence"/>
</dbReference>
<keyword evidence="11" id="KW-1185">Reference proteome</keyword>
<name>A0A0W1A5Q1_9GAMM</name>
<gene>
    <name evidence="9" type="primary">tpm</name>
    <name evidence="10" type="ORF">Lwal_2061</name>
</gene>
<dbReference type="PANTHER" id="PTHR10259">
    <property type="entry name" value="THIOPURINE S-METHYLTRANSFERASE"/>
    <property type="match status" value="1"/>
</dbReference>
<dbReference type="FunFam" id="3.40.50.150:FF:000101">
    <property type="entry name" value="Thiopurine S-methyltransferase"/>
    <property type="match status" value="1"/>
</dbReference>
<dbReference type="STRING" id="66969.Lwal_2061"/>
<evidence type="ECO:0000256" key="6">
    <source>
        <dbReference type="ARBA" id="ARBA00022603"/>
    </source>
</evidence>
<dbReference type="GO" id="GO:0008119">
    <property type="term" value="F:thiopurine S-methyltransferase activity"/>
    <property type="evidence" value="ECO:0007669"/>
    <property type="project" value="UniProtKB-UniRule"/>
</dbReference>
<dbReference type="NCBIfam" id="NF009732">
    <property type="entry name" value="PRK13255.1"/>
    <property type="match status" value="1"/>
</dbReference>
<comment type="subcellular location">
    <subcellularLocation>
        <location evidence="2 9">Cytoplasm</location>
    </subcellularLocation>
</comment>
<comment type="catalytic activity">
    <reaction evidence="1 9">
        <text>S-adenosyl-L-methionine + a thiopurine = S-adenosyl-L-homocysteine + a thiopurine S-methylether.</text>
        <dbReference type="EC" id="2.1.1.67"/>
    </reaction>
</comment>
<dbReference type="Gene3D" id="3.40.50.150">
    <property type="entry name" value="Vaccinia Virus protein VP39"/>
    <property type="match status" value="1"/>
</dbReference>
<dbReference type="InterPro" id="IPR008854">
    <property type="entry name" value="TPMT"/>
</dbReference>
<keyword evidence="8 9" id="KW-0949">S-adenosyl-L-methionine</keyword>
<dbReference type="OrthoDB" id="9778208at2"/>
<organism evidence="10 11">
    <name type="scientific">Legionella waltersii</name>
    <dbReference type="NCBI Taxonomy" id="66969"/>
    <lineage>
        <taxon>Bacteria</taxon>
        <taxon>Pseudomonadati</taxon>
        <taxon>Pseudomonadota</taxon>
        <taxon>Gammaproteobacteria</taxon>
        <taxon>Legionellales</taxon>
        <taxon>Legionellaceae</taxon>
        <taxon>Legionella</taxon>
    </lineage>
</organism>
<dbReference type="GO" id="GO:0032259">
    <property type="term" value="P:methylation"/>
    <property type="evidence" value="ECO:0007669"/>
    <property type="project" value="UniProtKB-KW"/>
</dbReference>
<dbReference type="GO" id="GO:0005737">
    <property type="term" value="C:cytoplasm"/>
    <property type="evidence" value="ECO:0007669"/>
    <property type="project" value="UniProtKB-SubCell"/>
</dbReference>
<dbReference type="SUPFAM" id="SSF53335">
    <property type="entry name" value="S-adenosyl-L-methionine-dependent methyltransferases"/>
    <property type="match status" value="1"/>
</dbReference>
<dbReference type="AlphaFoldDB" id="A0A0W1A5Q1"/>
<dbReference type="PATRIC" id="fig|66969.6.peg.2246"/>
<feature type="binding site" evidence="9">
    <location>
        <position position="12"/>
    </location>
    <ligand>
        <name>S-adenosyl-L-methionine</name>
        <dbReference type="ChEBI" id="CHEBI:59789"/>
    </ligand>
</feature>
<evidence type="ECO:0000256" key="9">
    <source>
        <dbReference type="HAMAP-Rule" id="MF_00812"/>
    </source>
</evidence>
<dbReference type="InterPro" id="IPR022474">
    <property type="entry name" value="Thiopur_S-MeTfrase_Se/Te_detox"/>
</dbReference>
<keyword evidence="7 9" id="KW-0808">Transferase</keyword>
<dbReference type="EC" id="2.1.1.67" evidence="4 9"/>
<dbReference type="NCBIfam" id="TIGR03840">
    <property type="entry name" value="TMPT_Se_Te"/>
    <property type="match status" value="1"/>
</dbReference>
<evidence type="ECO:0000256" key="4">
    <source>
        <dbReference type="ARBA" id="ARBA00011905"/>
    </source>
</evidence>
<feature type="binding site" evidence="9">
    <location>
        <position position="125"/>
    </location>
    <ligand>
        <name>S-adenosyl-L-methionine</name>
        <dbReference type="ChEBI" id="CHEBI:59789"/>
    </ligand>
</feature>
<dbReference type="RefSeq" id="WP_058480706.1">
    <property type="nucleotide sequence ID" value="NZ_CAAAIQ010000011.1"/>
</dbReference>
<comment type="similarity">
    <text evidence="3 9">Belongs to the class I-like SAM-binding methyltransferase superfamily. TPMT family.</text>
</comment>
<dbReference type="CDD" id="cd02440">
    <property type="entry name" value="AdoMet_MTases"/>
    <property type="match status" value="1"/>
</dbReference>